<keyword evidence="4 5" id="KW-0472">Membrane</keyword>
<feature type="transmembrane region" description="Helical" evidence="5">
    <location>
        <begin position="30"/>
        <end position="52"/>
    </location>
</feature>
<feature type="transmembrane region" description="Helical" evidence="5">
    <location>
        <begin position="167"/>
        <end position="188"/>
    </location>
</feature>
<dbReference type="RefSeq" id="YP_313631.1">
    <property type="nucleotide sequence ID" value="NC_007394.1"/>
</dbReference>
<dbReference type="GO" id="GO:0004519">
    <property type="term" value="F:endonuclease activity"/>
    <property type="evidence" value="ECO:0007669"/>
    <property type="project" value="UniProtKB-KW"/>
</dbReference>
<dbReference type="Pfam" id="PF00662">
    <property type="entry name" value="Proton_antipo_N"/>
    <property type="match status" value="1"/>
</dbReference>
<evidence type="ECO:0000259" key="8">
    <source>
        <dbReference type="Pfam" id="PF00961"/>
    </source>
</evidence>
<keyword evidence="9" id="KW-0496">Mitochondrion</keyword>
<evidence type="ECO:0000313" key="9">
    <source>
        <dbReference type="EMBL" id="AAW78237.1"/>
    </source>
</evidence>
<protein>
    <submittedName>
        <fullName evidence="9">LAGLIDADG homing endonuclease</fullName>
    </submittedName>
</protein>
<keyword evidence="9" id="KW-0378">Hydrolase</keyword>
<feature type="domain" description="Homing endonuclease LAGLIDADG" evidence="8">
    <location>
        <begin position="317"/>
        <end position="407"/>
    </location>
</feature>
<feature type="domain" description="Homing endonuclease LAGLIDADG" evidence="8">
    <location>
        <begin position="431"/>
        <end position="527"/>
    </location>
</feature>
<dbReference type="InterPro" id="IPR001516">
    <property type="entry name" value="Proton_antipo_N"/>
</dbReference>
<name>Q3ZEG6_EPIFL</name>
<feature type="transmembrane region" description="Helical" evidence="5">
    <location>
        <begin position="208"/>
        <end position="233"/>
    </location>
</feature>
<dbReference type="GO" id="GO:0003954">
    <property type="term" value="F:NADH dehydrogenase activity"/>
    <property type="evidence" value="ECO:0007669"/>
    <property type="project" value="TreeGrafter"/>
</dbReference>
<gene>
    <name evidence="9" type="primary">NAD5-i1</name>
</gene>
<proteinExistence type="predicted"/>
<keyword evidence="9" id="KW-0255">Endonuclease</keyword>
<evidence type="ECO:0000256" key="5">
    <source>
        <dbReference type="SAM" id="Phobius"/>
    </source>
</evidence>
<feature type="domain" description="NADH:quinone oxidoreductase/Mrp antiporter transmembrane" evidence="6">
    <location>
        <begin position="130"/>
        <end position="239"/>
    </location>
</feature>
<evidence type="ECO:0000256" key="3">
    <source>
        <dbReference type="ARBA" id="ARBA00022989"/>
    </source>
</evidence>
<reference evidence="9" key="1">
    <citation type="submission" date="2005-01" db="EMBL/GenBank/DDBJ databases">
        <authorList>
            <person name="Tambor J.H.M."/>
            <person name="Guedes R.F."/>
            <person name="Nobrega M.P."/>
            <person name="Nobrega F.G."/>
        </authorList>
    </citation>
    <scope>NUCLEOTIDE SEQUENCE</scope>
    <source>
        <strain evidence="9">ATCC 26072</strain>
    </source>
</reference>
<evidence type="ECO:0000256" key="1">
    <source>
        <dbReference type="ARBA" id="ARBA00004141"/>
    </source>
</evidence>
<geneLocation type="mitochondrion" evidence="9"/>
<evidence type="ECO:0000256" key="4">
    <source>
        <dbReference type="ARBA" id="ARBA00023136"/>
    </source>
</evidence>
<dbReference type="EMBL" id="AY916130">
    <property type="protein sequence ID" value="AAW78237.1"/>
    <property type="molecule type" value="Genomic_DNA"/>
</dbReference>
<dbReference type="GeneID" id="3666180"/>
<evidence type="ECO:0000259" key="7">
    <source>
        <dbReference type="Pfam" id="PF00662"/>
    </source>
</evidence>
<dbReference type="PANTHER" id="PTHR42829:SF2">
    <property type="entry name" value="NADH-UBIQUINONE OXIDOREDUCTASE CHAIN 5"/>
    <property type="match status" value="1"/>
</dbReference>
<feature type="domain" description="NADH-Ubiquinone oxidoreductase (complex I) chain 5 N-terminal" evidence="7">
    <location>
        <begin position="64"/>
        <end position="114"/>
    </location>
</feature>
<dbReference type="AlphaFoldDB" id="Q3ZEG6"/>
<dbReference type="GO" id="GO:0008137">
    <property type="term" value="F:NADH dehydrogenase (ubiquinone) activity"/>
    <property type="evidence" value="ECO:0007669"/>
    <property type="project" value="InterPro"/>
</dbReference>
<dbReference type="InterPro" id="IPR004860">
    <property type="entry name" value="LAGLIDADG_dom"/>
</dbReference>
<dbReference type="GO" id="GO:0042773">
    <property type="term" value="P:ATP synthesis coupled electron transport"/>
    <property type="evidence" value="ECO:0007669"/>
    <property type="project" value="InterPro"/>
</dbReference>
<feature type="transmembrane region" description="Helical" evidence="5">
    <location>
        <begin position="6"/>
        <end position="23"/>
    </location>
</feature>
<reference evidence="9" key="2">
    <citation type="journal article" date="2006" name="Curr. Genet.">
        <title>The complete DNA sequence of the mitochondrial genome of the dermatophyte fungus Epidermophyton floccosum.</title>
        <authorList>
            <person name="Tambor J.H."/>
            <person name="Guedes R.F."/>
            <person name="Nobrega M.P."/>
            <person name="Nobrega F.G."/>
        </authorList>
    </citation>
    <scope>NUCLEOTIDE SEQUENCE</scope>
    <source>
        <strain evidence="9">ATCC 26072</strain>
    </source>
</reference>
<evidence type="ECO:0000259" key="6">
    <source>
        <dbReference type="Pfam" id="PF00361"/>
    </source>
</evidence>
<dbReference type="GO" id="GO:0015990">
    <property type="term" value="P:electron transport coupled proton transport"/>
    <property type="evidence" value="ECO:0007669"/>
    <property type="project" value="TreeGrafter"/>
</dbReference>
<dbReference type="InterPro" id="IPR027434">
    <property type="entry name" value="Homing_endonucl"/>
</dbReference>
<keyword evidence="2 5" id="KW-0812">Transmembrane</keyword>
<evidence type="ECO:0000256" key="2">
    <source>
        <dbReference type="ARBA" id="ARBA00022692"/>
    </source>
</evidence>
<dbReference type="SUPFAM" id="SSF55608">
    <property type="entry name" value="Homing endonucleases"/>
    <property type="match status" value="2"/>
</dbReference>
<dbReference type="Pfam" id="PF00361">
    <property type="entry name" value="Proton_antipo_M"/>
    <property type="match status" value="1"/>
</dbReference>
<dbReference type="InterPro" id="IPR003945">
    <property type="entry name" value="NU5C-like"/>
</dbReference>
<dbReference type="GO" id="GO:0016020">
    <property type="term" value="C:membrane"/>
    <property type="evidence" value="ECO:0007669"/>
    <property type="project" value="UniProtKB-SubCell"/>
</dbReference>
<dbReference type="Pfam" id="PF00961">
    <property type="entry name" value="LAGLIDADG_1"/>
    <property type="match status" value="2"/>
</dbReference>
<feature type="transmembrane region" description="Helical" evidence="5">
    <location>
        <begin position="113"/>
        <end position="131"/>
    </location>
</feature>
<dbReference type="InterPro" id="IPR001750">
    <property type="entry name" value="ND/Mrp_TM"/>
</dbReference>
<sequence length="553" mass="63731">MYLVIIFLPLIGSIISGFFGRKIGVQGAQLITSSFIIITTMLAILTFFEVGYNNIPLEINLFRWIDSESINILWGFYFDSLTVSMLIPVLIVSSLVHIYSIGYMSHDPHNQRFFSYLSLFTFMMIILVTANNYLLMFLGWEGVGVCSYLLVNFWFTRIAANQSSISAFLTNRVGDCFLTIGMFIIIWSFGNLDYSTVFSLAPYFNQDIITLIGICLLIGAMAKSSQIGLHVWLPQAMEGLLRALSKFHYMREHPILSRSTQIYILLGKILGKGQSARNFMGQIKGDLSIQHKGSSETTCEIDNNNIYLKNEFKYWFIGFTEGDGLFSVYKDKYLEFKITQSSNDAQILFYIKKELGFGSVMLQDKINKTHQFRVRKKESILKLIEIFNGNILTKHKNIQFANWIQAYNKLYNKNIIYKKNIIDINLNNSWLAGFTDSQGCFTVSTIKKNKYNSRQVTVRYILSQKGELDLLNKIALLLNGKVHYIKYYNGYNMVVNLTKLNNILNYLKLHKLKTKKLISYNNWLKVYILVKNKQHLIASGLEKINVLKKKINK</sequence>
<dbReference type="PRINTS" id="PR01434">
    <property type="entry name" value="NADHDHGNASE5"/>
</dbReference>
<organism evidence="9">
    <name type="scientific">Epidermophyton floccosum</name>
    <dbReference type="NCBI Taxonomy" id="34391"/>
    <lineage>
        <taxon>Eukaryota</taxon>
        <taxon>Fungi</taxon>
        <taxon>Dikarya</taxon>
        <taxon>Ascomycota</taxon>
        <taxon>Pezizomycotina</taxon>
        <taxon>Eurotiomycetes</taxon>
        <taxon>Eurotiomycetidae</taxon>
        <taxon>Onygenales</taxon>
        <taxon>Arthrodermataceae</taxon>
        <taxon>Epidermophyton</taxon>
    </lineage>
</organism>
<feature type="transmembrane region" description="Helical" evidence="5">
    <location>
        <begin position="137"/>
        <end position="155"/>
    </location>
</feature>
<dbReference type="PANTHER" id="PTHR42829">
    <property type="entry name" value="NADH-UBIQUINONE OXIDOREDUCTASE CHAIN 5"/>
    <property type="match status" value="1"/>
</dbReference>
<dbReference type="Gene3D" id="3.10.28.10">
    <property type="entry name" value="Homing endonucleases"/>
    <property type="match status" value="2"/>
</dbReference>
<accession>Q3ZEG6</accession>
<keyword evidence="9" id="KW-0540">Nuclease</keyword>
<keyword evidence="3 5" id="KW-1133">Transmembrane helix</keyword>
<comment type="subcellular location">
    <subcellularLocation>
        <location evidence="1">Membrane</location>
        <topology evidence="1">Multi-pass membrane protein</topology>
    </subcellularLocation>
</comment>
<feature type="transmembrane region" description="Helical" evidence="5">
    <location>
        <begin position="72"/>
        <end position="101"/>
    </location>
</feature>